<dbReference type="EMBL" id="FXSZ01000002">
    <property type="protein sequence ID" value="SMO49812.1"/>
    <property type="molecule type" value="Genomic_DNA"/>
</dbReference>
<protein>
    <submittedName>
        <fullName evidence="5">Lysozyme</fullName>
    </submittedName>
</protein>
<dbReference type="AlphaFoldDB" id="A0A521BRK9"/>
<dbReference type="SUPFAM" id="SSF51445">
    <property type="entry name" value="(Trans)glycosidases"/>
    <property type="match status" value="1"/>
</dbReference>
<dbReference type="PANTHER" id="PTHR34135:SF2">
    <property type="entry name" value="LYSOZYME"/>
    <property type="match status" value="1"/>
</dbReference>
<organism evidence="5 6">
    <name type="scientific">Solitalea koreensis</name>
    <dbReference type="NCBI Taxonomy" id="543615"/>
    <lineage>
        <taxon>Bacteria</taxon>
        <taxon>Pseudomonadati</taxon>
        <taxon>Bacteroidota</taxon>
        <taxon>Sphingobacteriia</taxon>
        <taxon>Sphingobacteriales</taxon>
        <taxon>Sphingobacteriaceae</taxon>
        <taxon>Solitalea</taxon>
    </lineage>
</organism>
<dbReference type="PANTHER" id="PTHR34135">
    <property type="entry name" value="LYSOZYME"/>
    <property type="match status" value="1"/>
</dbReference>
<sequence length="284" mass="33403">MARKKTSTTTQKKVKRTQGIPVRFFWLKLIGLTLLITLPFCYGSVFKNVGALIEWVNEEITSYNYKTVKSFGIKIPTRYEVHGIDVSYYQEKIDWSKVKHMKSGDIQIDFAYLKATEGLFTVDRTFKRNWHESKAQNVIRGAYHYFKPRKSGRQQALFFLQTVDLKSGDLPPVIDIEETGRLSPDALRENLKEWLDVVEKRVGEKPVIYTGYKFYIDYLKGYFDDYPLWVAHYYQPQLKIEDAKWNFWQHSDVGKVNGIRTKVDFNVFNGDLEDLKDLCLEFEN</sequence>
<dbReference type="GO" id="GO:0003796">
    <property type="term" value="F:lysozyme activity"/>
    <property type="evidence" value="ECO:0007669"/>
    <property type="project" value="InterPro"/>
</dbReference>
<evidence type="ECO:0000256" key="2">
    <source>
        <dbReference type="ARBA" id="ARBA00022801"/>
    </source>
</evidence>
<dbReference type="GO" id="GO:0016998">
    <property type="term" value="P:cell wall macromolecule catabolic process"/>
    <property type="evidence" value="ECO:0007669"/>
    <property type="project" value="InterPro"/>
</dbReference>
<dbReference type="SMART" id="SM00641">
    <property type="entry name" value="Glyco_25"/>
    <property type="match status" value="1"/>
</dbReference>
<evidence type="ECO:0000256" key="3">
    <source>
        <dbReference type="ARBA" id="ARBA00023295"/>
    </source>
</evidence>
<proteinExistence type="inferred from homology"/>
<keyword evidence="2" id="KW-0378">Hydrolase</keyword>
<comment type="similarity">
    <text evidence="1">Belongs to the glycosyl hydrolase 25 family.</text>
</comment>
<evidence type="ECO:0000313" key="6">
    <source>
        <dbReference type="Proteomes" id="UP000315971"/>
    </source>
</evidence>
<evidence type="ECO:0000256" key="4">
    <source>
        <dbReference type="SAM" id="Phobius"/>
    </source>
</evidence>
<gene>
    <name evidence="5" type="ORF">SAMN06265350_102494</name>
</gene>
<keyword evidence="6" id="KW-1185">Reference proteome</keyword>
<dbReference type="InterPro" id="IPR017853">
    <property type="entry name" value="GH"/>
</dbReference>
<dbReference type="GO" id="GO:0009253">
    <property type="term" value="P:peptidoglycan catabolic process"/>
    <property type="evidence" value="ECO:0007669"/>
    <property type="project" value="InterPro"/>
</dbReference>
<dbReference type="InterPro" id="IPR002053">
    <property type="entry name" value="Glyco_hydro_25"/>
</dbReference>
<dbReference type="CDD" id="cd06524">
    <property type="entry name" value="GH25_YegX-like"/>
    <property type="match status" value="1"/>
</dbReference>
<keyword evidence="3" id="KW-0326">Glycosidase</keyword>
<dbReference type="RefSeq" id="WP_142602162.1">
    <property type="nucleotide sequence ID" value="NZ_FXSZ01000002.1"/>
</dbReference>
<keyword evidence="4" id="KW-0812">Transmembrane</keyword>
<name>A0A521BRK9_9SPHI</name>
<evidence type="ECO:0000256" key="1">
    <source>
        <dbReference type="ARBA" id="ARBA00010646"/>
    </source>
</evidence>
<dbReference type="InterPro" id="IPR018077">
    <property type="entry name" value="Glyco_hydro_fam25_subgr"/>
</dbReference>
<accession>A0A521BRK9</accession>
<dbReference type="OrthoDB" id="9798192at2"/>
<reference evidence="5 6" key="1">
    <citation type="submission" date="2017-05" db="EMBL/GenBank/DDBJ databases">
        <authorList>
            <person name="Varghese N."/>
            <person name="Submissions S."/>
        </authorList>
    </citation>
    <scope>NUCLEOTIDE SEQUENCE [LARGE SCALE GENOMIC DNA]</scope>
    <source>
        <strain evidence="5 6">DSM 21342</strain>
    </source>
</reference>
<dbReference type="Gene3D" id="3.20.20.80">
    <property type="entry name" value="Glycosidases"/>
    <property type="match status" value="1"/>
</dbReference>
<dbReference type="Pfam" id="PF01183">
    <property type="entry name" value="Glyco_hydro_25"/>
    <property type="match status" value="1"/>
</dbReference>
<feature type="transmembrane region" description="Helical" evidence="4">
    <location>
        <begin position="20"/>
        <end position="40"/>
    </location>
</feature>
<dbReference type="Proteomes" id="UP000315971">
    <property type="component" value="Unassembled WGS sequence"/>
</dbReference>
<dbReference type="PROSITE" id="PS51904">
    <property type="entry name" value="GLYCOSYL_HYDROL_F25_2"/>
    <property type="match status" value="1"/>
</dbReference>
<evidence type="ECO:0000313" key="5">
    <source>
        <dbReference type="EMBL" id="SMO49812.1"/>
    </source>
</evidence>
<dbReference type="GO" id="GO:0016052">
    <property type="term" value="P:carbohydrate catabolic process"/>
    <property type="evidence" value="ECO:0007669"/>
    <property type="project" value="TreeGrafter"/>
</dbReference>
<keyword evidence="4" id="KW-1133">Transmembrane helix</keyword>
<keyword evidence="4" id="KW-0472">Membrane</keyword>